<feature type="domain" description="Amidase" evidence="1">
    <location>
        <begin position="8"/>
        <end position="408"/>
    </location>
</feature>
<organism evidence="3 4">
    <name type="scientific">Streptomyces polygonati</name>
    <dbReference type="NCBI Taxonomy" id="1617087"/>
    <lineage>
        <taxon>Bacteria</taxon>
        <taxon>Bacillati</taxon>
        <taxon>Actinomycetota</taxon>
        <taxon>Actinomycetes</taxon>
        <taxon>Kitasatosporales</taxon>
        <taxon>Streptomycetaceae</taxon>
        <taxon>Streptomyces</taxon>
    </lineage>
</organism>
<evidence type="ECO:0000313" key="4">
    <source>
        <dbReference type="Proteomes" id="UP001595765"/>
    </source>
</evidence>
<dbReference type="InterPro" id="IPR014085">
    <property type="entry name" value="Allophanate_hydrolase"/>
</dbReference>
<dbReference type="InterPro" id="IPR023631">
    <property type="entry name" value="Amidase_dom"/>
</dbReference>
<keyword evidence="4" id="KW-1185">Reference proteome</keyword>
<protein>
    <submittedName>
        <fullName evidence="3">Allophanate hydrolase</fullName>
        <ecNumber evidence="3">3.5.1.54</ecNumber>
    </submittedName>
</protein>
<dbReference type="RefSeq" id="WP_386428940.1">
    <property type="nucleotide sequence ID" value="NZ_JBHSBB010000009.1"/>
</dbReference>
<keyword evidence="3" id="KW-0378">Hydrolase</keyword>
<dbReference type="PANTHER" id="PTHR11895:SF169">
    <property type="entry name" value="GLUTAMYL-TRNA(GLN) AMIDOTRANSFERASE"/>
    <property type="match status" value="1"/>
</dbReference>
<evidence type="ECO:0000259" key="2">
    <source>
        <dbReference type="Pfam" id="PF21986"/>
    </source>
</evidence>
<dbReference type="NCBIfam" id="NF006043">
    <property type="entry name" value="PRK08186.1"/>
    <property type="match status" value="1"/>
</dbReference>
<dbReference type="Gene3D" id="1.20.58.1700">
    <property type="match status" value="1"/>
</dbReference>
<dbReference type="PANTHER" id="PTHR11895">
    <property type="entry name" value="TRANSAMIDASE"/>
    <property type="match status" value="1"/>
</dbReference>
<dbReference type="InterPro" id="IPR000120">
    <property type="entry name" value="Amidase"/>
</dbReference>
<dbReference type="Pfam" id="PF21986">
    <property type="entry name" value="AH_C"/>
    <property type="match status" value="1"/>
</dbReference>
<dbReference type="InterPro" id="IPR036928">
    <property type="entry name" value="AS_sf"/>
</dbReference>
<accession>A0ABV8HMC5</accession>
<dbReference type="Pfam" id="PF01425">
    <property type="entry name" value="Amidase"/>
    <property type="match status" value="1"/>
</dbReference>
<dbReference type="SUPFAM" id="SSF75304">
    <property type="entry name" value="Amidase signature (AS) enzymes"/>
    <property type="match status" value="1"/>
</dbReference>
<reference evidence="4" key="1">
    <citation type="journal article" date="2019" name="Int. J. Syst. Evol. Microbiol.">
        <title>The Global Catalogue of Microorganisms (GCM) 10K type strain sequencing project: providing services to taxonomists for standard genome sequencing and annotation.</title>
        <authorList>
            <consortium name="The Broad Institute Genomics Platform"/>
            <consortium name="The Broad Institute Genome Sequencing Center for Infectious Disease"/>
            <person name="Wu L."/>
            <person name="Ma J."/>
        </authorList>
    </citation>
    <scope>NUCLEOTIDE SEQUENCE [LARGE SCALE GENOMIC DNA]</scope>
    <source>
        <strain evidence="4">CGMCC 4.7237</strain>
    </source>
</reference>
<dbReference type="InterPro" id="IPR053844">
    <property type="entry name" value="AH_C"/>
</dbReference>
<comment type="caution">
    <text evidence="3">The sequence shown here is derived from an EMBL/GenBank/DDBJ whole genome shotgun (WGS) entry which is preliminary data.</text>
</comment>
<dbReference type="Gene3D" id="3.10.490.10">
    <property type="entry name" value="Gamma-glutamyl cyclotransferase-like"/>
    <property type="match status" value="1"/>
</dbReference>
<dbReference type="GO" id="GO:0004039">
    <property type="term" value="F:allophanate hydrolase activity"/>
    <property type="evidence" value="ECO:0007669"/>
    <property type="project" value="UniProtKB-EC"/>
</dbReference>
<dbReference type="EC" id="3.5.1.54" evidence="3"/>
<dbReference type="Proteomes" id="UP001595765">
    <property type="component" value="Unassembled WGS sequence"/>
</dbReference>
<dbReference type="Gene3D" id="3.90.1300.10">
    <property type="entry name" value="Amidase signature (AS) domain"/>
    <property type="match status" value="1"/>
</dbReference>
<proteinExistence type="predicted"/>
<name>A0ABV8HMC5_9ACTN</name>
<feature type="domain" description="Allophanate hydrolase C-terminal" evidence="2">
    <location>
        <begin position="420"/>
        <end position="541"/>
    </location>
</feature>
<dbReference type="NCBIfam" id="TIGR02713">
    <property type="entry name" value="allophanate_hyd"/>
    <property type="match status" value="1"/>
</dbReference>
<gene>
    <name evidence="3" type="primary">atzF</name>
    <name evidence="3" type="ORF">ACFO3J_12005</name>
</gene>
<sequence>MDTAVARVRAAYERIARVDRPEVWITLRPQAEVAAEAEEVDARAGRGEPLPLAGLTLAVKGNIDVAGLPTTAGCPSYAYRPERDAPAVAALRAAGAVVLGTTNLDQFATGLVGTRSPYGAVRGALDPERISGGSSSGSAVAVALGIADLALGTDTAGSGRVPAAFNGIVGLKPTRGLIPTEGVVPACASLDCVSVFARTLPEARRALALLAGPVTPPRRPGPWRVAVARPADLGELDPGWAQAYDGAVARLTAAGAEVRTIDLTPFTRAARLLYEGAFVAERYTAVGAFIDEHAGAADLDPTVARIITAARELPAHRLFADQARLAELSTEAAAELGDADALLLPTAPGHPTLAEVAADPVGTNTRLGRFTNFANLLDLCAVAVPSGEVAGRPFGVTLLGPAHSDDRVAEVAALLEPPLRVAVVGAHLSGQPLNHQLRALGARLAEATTTAAAYRLFALDTAPAKPGLVRVADGGAAIEAEVWELSAAALGRFTAALPRPMALGSVELADGAHVTGFLCEPQALEGAEDITAYGGWRAYLEAVSRLEAHA</sequence>
<evidence type="ECO:0000313" key="3">
    <source>
        <dbReference type="EMBL" id="MFC4032202.1"/>
    </source>
</evidence>
<dbReference type="EMBL" id="JBHSBB010000009">
    <property type="protein sequence ID" value="MFC4032202.1"/>
    <property type="molecule type" value="Genomic_DNA"/>
</dbReference>
<evidence type="ECO:0000259" key="1">
    <source>
        <dbReference type="Pfam" id="PF01425"/>
    </source>
</evidence>